<dbReference type="GO" id="GO:1990281">
    <property type="term" value="C:efflux pump complex"/>
    <property type="evidence" value="ECO:0007669"/>
    <property type="project" value="TreeGrafter"/>
</dbReference>
<dbReference type="GO" id="GO:0015562">
    <property type="term" value="F:efflux transmembrane transporter activity"/>
    <property type="evidence" value="ECO:0007669"/>
    <property type="project" value="InterPro"/>
</dbReference>
<organism evidence="7">
    <name type="scientific">Thiolapillus brandeum</name>
    <dbReference type="NCBI Taxonomy" id="1076588"/>
    <lineage>
        <taxon>Bacteria</taxon>
        <taxon>Pseudomonadati</taxon>
        <taxon>Pseudomonadota</taxon>
        <taxon>Gammaproteobacteria</taxon>
        <taxon>Chromatiales</taxon>
        <taxon>Sedimenticolaceae</taxon>
        <taxon>Thiolapillus</taxon>
    </lineage>
</organism>
<dbReference type="SUPFAM" id="SSF111369">
    <property type="entry name" value="HlyD-like secretion proteins"/>
    <property type="match status" value="1"/>
</dbReference>
<feature type="domain" description="Multidrug resistance protein MdtA-like alpha-helical hairpin" evidence="4">
    <location>
        <begin position="91"/>
        <end position="160"/>
    </location>
</feature>
<keyword evidence="2" id="KW-0175">Coiled coil</keyword>
<proteinExistence type="inferred from homology"/>
<feature type="coiled-coil region" evidence="2">
    <location>
        <begin position="91"/>
        <end position="156"/>
    </location>
</feature>
<dbReference type="EMBL" id="DRLF01000014">
    <property type="protein sequence ID" value="HEC05283.1"/>
    <property type="molecule type" value="Genomic_DNA"/>
</dbReference>
<name>A0A831W729_9GAMM</name>
<evidence type="ECO:0000313" key="7">
    <source>
        <dbReference type="EMBL" id="HEC05283.1"/>
    </source>
</evidence>
<comment type="similarity">
    <text evidence="1">Belongs to the membrane fusion protein (MFP) (TC 8.A.1) family.</text>
</comment>
<dbReference type="PANTHER" id="PTHR30469:SF18">
    <property type="entry name" value="RESISTANCE-NODULATION-CELL DIVISION (RND) EFFLUX MEMBRANE FUSION PROTEIN-RELATED"/>
    <property type="match status" value="1"/>
</dbReference>
<evidence type="ECO:0000259" key="4">
    <source>
        <dbReference type="Pfam" id="PF25876"/>
    </source>
</evidence>
<feature type="domain" description="CusB-like beta-barrel" evidence="6">
    <location>
        <begin position="198"/>
        <end position="268"/>
    </location>
</feature>
<feature type="domain" description="Multidrug resistance protein MdtA-like barrel-sandwich hybrid" evidence="5">
    <location>
        <begin position="50"/>
        <end position="185"/>
    </location>
</feature>
<evidence type="ECO:0000256" key="1">
    <source>
        <dbReference type="ARBA" id="ARBA00009477"/>
    </source>
</evidence>
<feature type="signal peptide" evidence="3">
    <location>
        <begin position="1"/>
        <end position="24"/>
    </location>
</feature>
<reference evidence="7" key="1">
    <citation type="journal article" date="2020" name="mSystems">
        <title>Genome- and Community-Level Interaction Insights into Carbon Utilization and Element Cycling Functions of Hydrothermarchaeota in Hydrothermal Sediment.</title>
        <authorList>
            <person name="Zhou Z."/>
            <person name="Liu Y."/>
            <person name="Xu W."/>
            <person name="Pan J."/>
            <person name="Luo Z.H."/>
            <person name="Li M."/>
        </authorList>
    </citation>
    <scope>NUCLEOTIDE SEQUENCE [LARGE SCALE GENOMIC DNA]</scope>
    <source>
        <strain evidence="7">HyVt-458</strain>
    </source>
</reference>
<dbReference type="PANTHER" id="PTHR30469">
    <property type="entry name" value="MULTIDRUG RESISTANCE PROTEIN MDTA"/>
    <property type="match status" value="1"/>
</dbReference>
<dbReference type="InterPro" id="IPR006143">
    <property type="entry name" value="RND_pump_MFP"/>
</dbReference>
<sequence>MKFRTAILASGWLFLSLLSISAQAGLETGMAREIMIPRVFRLDGVIEAVNKSTISAQTNGQVEAIYYDVDDVVKQGALLVKLKDTEQQAALRRAEADLRAAQAVLDDARKNYRRIKDLYTKKLVSKSDLDDAQVSLNTARAKLDVAKAALEQAREQLAYTRITAPYTGIVTERHVQVGEVAHPGTPLMSGISLQELRVAVDVPQSLIVAIREKSRAQVELPGGKWIEVSDLTVFPFADPSSNTFKVRLQLPKNIDRLFPGMLVKTAFETGVAPALIVPASAVVYRSEVTGLYVRDEDQQIRFRYVRLGDPLGEEALTVLSGLQEGDEVFLDPIAAGAELKRQRRKAGESQADE</sequence>
<evidence type="ECO:0000259" key="6">
    <source>
        <dbReference type="Pfam" id="PF25954"/>
    </source>
</evidence>
<dbReference type="InterPro" id="IPR058792">
    <property type="entry name" value="Beta-barrel_RND_2"/>
</dbReference>
<dbReference type="InterPro" id="IPR058625">
    <property type="entry name" value="MdtA-like_BSH"/>
</dbReference>
<dbReference type="InterPro" id="IPR058624">
    <property type="entry name" value="MdtA-like_HH"/>
</dbReference>
<dbReference type="Gene3D" id="1.10.287.470">
    <property type="entry name" value="Helix hairpin bin"/>
    <property type="match status" value="1"/>
</dbReference>
<dbReference type="Pfam" id="PF25917">
    <property type="entry name" value="BSH_RND"/>
    <property type="match status" value="1"/>
</dbReference>
<evidence type="ECO:0000256" key="3">
    <source>
        <dbReference type="SAM" id="SignalP"/>
    </source>
</evidence>
<feature type="chain" id="PRO_5032572045" evidence="3">
    <location>
        <begin position="25"/>
        <end position="353"/>
    </location>
</feature>
<gene>
    <name evidence="7" type="ORF">ENJ12_00390</name>
</gene>
<dbReference type="Gene3D" id="2.40.420.20">
    <property type="match status" value="1"/>
</dbReference>
<dbReference type="Proteomes" id="UP000886339">
    <property type="component" value="Unassembled WGS sequence"/>
</dbReference>
<dbReference type="NCBIfam" id="TIGR01730">
    <property type="entry name" value="RND_mfp"/>
    <property type="match status" value="1"/>
</dbReference>
<evidence type="ECO:0000259" key="5">
    <source>
        <dbReference type="Pfam" id="PF25917"/>
    </source>
</evidence>
<dbReference type="Gene3D" id="2.40.50.100">
    <property type="match status" value="1"/>
</dbReference>
<dbReference type="AlphaFoldDB" id="A0A831W729"/>
<dbReference type="Pfam" id="PF25876">
    <property type="entry name" value="HH_MFP_RND"/>
    <property type="match status" value="1"/>
</dbReference>
<keyword evidence="3" id="KW-0732">Signal</keyword>
<comment type="caution">
    <text evidence="7">The sequence shown here is derived from an EMBL/GenBank/DDBJ whole genome shotgun (WGS) entry which is preliminary data.</text>
</comment>
<evidence type="ECO:0000256" key="2">
    <source>
        <dbReference type="SAM" id="Coils"/>
    </source>
</evidence>
<dbReference type="Pfam" id="PF25954">
    <property type="entry name" value="Beta-barrel_RND_2"/>
    <property type="match status" value="1"/>
</dbReference>
<protein>
    <submittedName>
        <fullName evidence="7">Efflux RND transporter periplasmic adaptor subunit</fullName>
    </submittedName>
</protein>
<dbReference type="Gene3D" id="2.40.30.170">
    <property type="match status" value="1"/>
</dbReference>
<accession>A0A831W729</accession>